<organism evidence="1 2">
    <name type="scientific">Seonamhaeicola maritimus</name>
    <dbReference type="NCBI Taxonomy" id="2591822"/>
    <lineage>
        <taxon>Bacteria</taxon>
        <taxon>Pseudomonadati</taxon>
        <taxon>Bacteroidota</taxon>
        <taxon>Flavobacteriia</taxon>
        <taxon>Flavobacteriales</taxon>
        <taxon>Flavobacteriaceae</taxon>
    </lineage>
</organism>
<dbReference type="AlphaFoldDB" id="A0A5C7GE48"/>
<evidence type="ECO:0000313" key="2">
    <source>
        <dbReference type="Proteomes" id="UP000321080"/>
    </source>
</evidence>
<gene>
    <name evidence="1" type="ORF">FUA22_18300</name>
</gene>
<reference evidence="1 2" key="1">
    <citation type="submission" date="2019-08" db="EMBL/GenBank/DDBJ databases">
        <title>Seonamhaeicola sediminis sp. nov., isolated from marine sediment.</title>
        <authorList>
            <person name="Cao W.R."/>
        </authorList>
    </citation>
    <scope>NUCLEOTIDE SEQUENCE [LARGE SCALE GENOMIC DNA]</scope>
    <source>
        <strain evidence="1 2">1505</strain>
    </source>
</reference>
<dbReference type="EMBL" id="VRKQ01000024">
    <property type="protein sequence ID" value="TXG34570.1"/>
    <property type="molecule type" value="Genomic_DNA"/>
</dbReference>
<keyword evidence="2" id="KW-1185">Reference proteome</keyword>
<comment type="caution">
    <text evidence="1">The sequence shown here is derived from an EMBL/GenBank/DDBJ whole genome shotgun (WGS) entry which is preliminary data.</text>
</comment>
<name>A0A5C7GE48_9FLAO</name>
<dbReference type="InterPro" id="IPR018644">
    <property type="entry name" value="DUF2071"/>
</dbReference>
<dbReference type="Pfam" id="PF09844">
    <property type="entry name" value="DUF2071"/>
    <property type="match status" value="1"/>
</dbReference>
<proteinExistence type="predicted"/>
<protein>
    <submittedName>
        <fullName evidence="1">DUF2071 domain-containing protein</fullName>
    </submittedName>
</protein>
<evidence type="ECO:0000313" key="1">
    <source>
        <dbReference type="EMBL" id="TXG34570.1"/>
    </source>
</evidence>
<dbReference type="OrthoDB" id="1421826at2"/>
<accession>A0A5C7GE48</accession>
<dbReference type="PANTHER" id="PTHR39186">
    <property type="entry name" value="DUF2071 FAMILY PROTEIN"/>
    <property type="match status" value="1"/>
</dbReference>
<dbReference type="Proteomes" id="UP000321080">
    <property type="component" value="Unassembled WGS sequence"/>
</dbReference>
<dbReference type="PANTHER" id="PTHR39186:SF1">
    <property type="entry name" value="DUF2071 DOMAIN-CONTAINING PROTEIN"/>
    <property type="match status" value="1"/>
</dbReference>
<sequence>MNQKRIFMTCEWRDLIMSTFEVEKSVLEPYLPKDTAIDLYNGKALISLVAFTFSKVKFFGIKVPFHQHFGQINFRFYAKSKTDGSRGVVFIKEFAPKHLIALVGNTLYNEPYFFKDIGLKKQIKEDSLKLSYNFRDAAIKAEASYSTKDLKKNTLKHFVVDRYIAFIKNKKNKTVRYNIYHKPWKTYQLSKSVLDNRLLQLLPTNFKNLKHLSTYLINGSQVSIQRGVPQ</sequence>
<dbReference type="RefSeq" id="WP_147770055.1">
    <property type="nucleotide sequence ID" value="NZ_VRKQ01000024.1"/>
</dbReference>